<evidence type="ECO:0000259" key="4">
    <source>
        <dbReference type="Pfam" id="PF08240"/>
    </source>
</evidence>
<dbReference type="GO" id="GO:0070402">
    <property type="term" value="F:NADPH binding"/>
    <property type="evidence" value="ECO:0007669"/>
    <property type="project" value="TreeGrafter"/>
</dbReference>
<dbReference type="PANTHER" id="PTHR48106:SF2">
    <property type="entry name" value="ZN2+-BINDING DEHYDROGENASE"/>
    <property type="match status" value="1"/>
</dbReference>
<feature type="domain" description="Alcohol dehydrogenase-like N-terminal" evidence="4">
    <location>
        <begin position="28"/>
        <end position="95"/>
    </location>
</feature>
<keyword evidence="1" id="KW-0521">NADP</keyword>
<dbReference type="Pfam" id="PF00107">
    <property type="entry name" value="ADH_zinc_N"/>
    <property type="match status" value="1"/>
</dbReference>
<accession>A0A438NGT1</accession>
<evidence type="ECO:0000256" key="1">
    <source>
        <dbReference type="ARBA" id="ARBA00022857"/>
    </source>
</evidence>
<dbReference type="InterPro" id="IPR013149">
    <property type="entry name" value="ADH-like_C"/>
</dbReference>
<protein>
    <submittedName>
        <fullName evidence="5">Uncharacterized protein</fullName>
    </submittedName>
</protein>
<dbReference type="Pfam" id="PF08240">
    <property type="entry name" value="ADH_N"/>
    <property type="match status" value="1"/>
</dbReference>
<evidence type="ECO:0000313" key="5">
    <source>
        <dbReference type="EMBL" id="RVX74933.1"/>
    </source>
</evidence>
<dbReference type="SUPFAM" id="SSF51735">
    <property type="entry name" value="NAD(P)-binding Rossmann-fold domains"/>
    <property type="match status" value="1"/>
</dbReference>
<organism evidence="5 6">
    <name type="scientific">Exophiala mesophila</name>
    <name type="common">Black yeast-like fungus</name>
    <dbReference type="NCBI Taxonomy" id="212818"/>
    <lineage>
        <taxon>Eukaryota</taxon>
        <taxon>Fungi</taxon>
        <taxon>Dikarya</taxon>
        <taxon>Ascomycota</taxon>
        <taxon>Pezizomycotina</taxon>
        <taxon>Eurotiomycetes</taxon>
        <taxon>Chaetothyriomycetidae</taxon>
        <taxon>Chaetothyriales</taxon>
        <taxon>Herpotrichiellaceae</taxon>
        <taxon>Exophiala</taxon>
    </lineage>
</organism>
<dbReference type="EMBL" id="NAJM01000003">
    <property type="protein sequence ID" value="RVX74933.1"/>
    <property type="molecule type" value="Genomic_DNA"/>
</dbReference>
<evidence type="ECO:0000256" key="2">
    <source>
        <dbReference type="ARBA" id="ARBA00023002"/>
    </source>
</evidence>
<dbReference type="SUPFAM" id="SSF50129">
    <property type="entry name" value="GroES-like"/>
    <property type="match status" value="1"/>
</dbReference>
<gene>
    <name evidence="5" type="ORF">B0A52_01210</name>
</gene>
<dbReference type="InterPro" id="IPR013154">
    <property type="entry name" value="ADH-like_N"/>
</dbReference>
<dbReference type="InterPro" id="IPR011032">
    <property type="entry name" value="GroES-like_sf"/>
</dbReference>
<dbReference type="OrthoDB" id="48317at2759"/>
<feature type="domain" description="Alcohol dehydrogenase-like C-terminal" evidence="3">
    <location>
        <begin position="191"/>
        <end position="298"/>
    </location>
</feature>
<dbReference type="InterPro" id="IPR036291">
    <property type="entry name" value="NAD(P)-bd_dom_sf"/>
</dbReference>
<dbReference type="Proteomes" id="UP000288859">
    <property type="component" value="Unassembled WGS sequence"/>
</dbReference>
<evidence type="ECO:0000313" key="6">
    <source>
        <dbReference type="Proteomes" id="UP000288859"/>
    </source>
</evidence>
<dbReference type="Gene3D" id="3.90.180.10">
    <property type="entry name" value="Medium-chain alcohol dehydrogenases, catalytic domain"/>
    <property type="match status" value="1"/>
</dbReference>
<name>A0A438NGT1_EXOME</name>
<dbReference type="Gene3D" id="3.40.50.720">
    <property type="entry name" value="NAD(P)-binding Rossmann-like Domain"/>
    <property type="match status" value="1"/>
</dbReference>
<comment type="caution">
    <text evidence="5">The sequence shown here is derived from an EMBL/GenBank/DDBJ whole genome shotgun (WGS) entry which is preliminary data.</text>
</comment>
<reference evidence="5 6" key="1">
    <citation type="submission" date="2017-03" db="EMBL/GenBank/DDBJ databases">
        <title>Genomes of endolithic fungi from Antarctica.</title>
        <authorList>
            <person name="Coleine C."/>
            <person name="Masonjones S."/>
            <person name="Stajich J.E."/>
        </authorList>
    </citation>
    <scope>NUCLEOTIDE SEQUENCE [LARGE SCALE GENOMIC DNA]</scope>
    <source>
        <strain evidence="5 6">CCFEE 6314</strain>
    </source>
</reference>
<dbReference type="PANTHER" id="PTHR48106">
    <property type="entry name" value="QUINONE OXIDOREDUCTASE PIG3-RELATED"/>
    <property type="match status" value="1"/>
</dbReference>
<dbReference type="GO" id="GO:0016651">
    <property type="term" value="F:oxidoreductase activity, acting on NAD(P)H"/>
    <property type="evidence" value="ECO:0007669"/>
    <property type="project" value="TreeGrafter"/>
</dbReference>
<keyword evidence="2" id="KW-0560">Oxidoreductase</keyword>
<proteinExistence type="predicted"/>
<sequence length="356" mass="38264">MHKVVFHKHGEPVHVLELEVTQELPPPGPEQVLVRTTKLPIHSGDHILVTGHHNPQKYDVPDGGVIPGAEGIGVIEEVGSGVDAGRGLVPGTRVSFFVVGAWKEKHLLQADSVFVVPDDIDDALGSQLYVNPMAALLIVREVVNAASRRAGVLRISATHAIFTGQNPASNEPGVVLLSAAGSVTAKLIAGLLKEKGYTPIGMVRSRATALSLHAETGVLAFCTEDPDWKEQIRKEVGDRNIFAALDAVGGSISTEMLQLLSPAGTLISYGILSGEPLIIPQAPLTMQDKRVLGVGMVHWSLLPYEERAADLATMTDFLKRHRQLLPTLAEFKLSDHKAAFELFNKPGRNGIIFLCP</sequence>
<evidence type="ECO:0000259" key="3">
    <source>
        <dbReference type="Pfam" id="PF00107"/>
    </source>
</evidence>
<dbReference type="AlphaFoldDB" id="A0A438NGT1"/>